<dbReference type="GO" id="GO:0005886">
    <property type="term" value="C:plasma membrane"/>
    <property type="evidence" value="ECO:0007669"/>
    <property type="project" value="UniProtKB-SubCell"/>
</dbReference>
<dbReference type="Proteomes" id="UP000679779">
    <property type="component" value="Unassembled WGS sequence"/>
</dbReference>
<dbReference type="RefSeq" id="WP_160037981.1">
    <property type="nucleotide sequence ID" value="NZ_BORQ01000001.1"/>
</dbReference>
<keyword evidence="9" id="KW-1185">Reference proteome</keyword>
<evidence type="ECO:0000313" key="9">
    <source>
        <dbReference type="Proteomes" id="UP000679779"/>
    </source>
</evidence>
<keyword evidence="3 6" id="KW-0812">Transmembrane</keyword>
<dbReference type="AlphaFoldDB" id="A0A919XEQ1"/>
<dbReference type="GO" id="GO:0022857">
    <property type="term" value="F:transmembrane transporter activity"/>
    <property type="evidence" value="ECO:0007669"/>
    <property type="project" value="InterPro"/>
</dbReference>
<feature type="transmembrane region" description="Helical" evidence="6">
    <location>
        <begin position="380"/>
        <end position="399"/>
    </location>
</feature>
<accession>A0A919XEQ1</accession>
<dbReference type="Gene3D" id="1.20.1250.20">
    <property type="entry name" value="MFS general substrate transporter like domains"/>
    <property type="match status" value="1"/>
</dbReference>
<dbReference type="SUPFAM" id="SSF103473">
    <property type="entry name" value="MFS general substrate transporter"/>
    <property type="match status" value="1"/>
</dbReference>
<feature type="transmembrane region" description="Helical" evidence="6">
    <location>
        <begin position="12"/>
        <end position="33"/>
    </location>
</feature>
<feature type="transmembrane region" description="Helical" evidence="6">
    <location>
        <begin position="148"/>
        <end position="169"/>
    </location>
</feature>
<keyword evidence="5 6" id="KW-0472">Membrane</keyword>
<feature type="transmembrane region" description="Helical" evidence="6">
    <location>
        <begin position="223"/>
        <end position="244"/>
    </location>
</feature>
<proteinExistence type="predicted"/>
<dbReference type="EMBL" id="BORQ01000001">
    <property type="protein sequence ID" value="GIO29482.1"/>
    <property type="molecule type" value="Genomic_DNA"/>
</dbReference>
<name>A0A919XEQ1_9BACL</name>
<feature type="transmembrane region" description="Helical" evidence="6">
    <location>
        <begin position="264"/>
        <end position="282"/>
    </location>
</feature>
<dbReference type="PANTHER" id="PTHR43129">
    <property type="entry name" value="FOSMIDOMYCIN RESISTANCE PROTEIN"/>
    <property type="match status" value="1"/>
</dbReference>
<feature type="transmembrane region" description="Helical" evidence="6">
    <location>
        <begin position="175"/>
        <end position="197"/>
    </location>
</feature>
<reference evidence="8" key="1">
    <citation type="submission" date="2021-03" db="EMBL/GenBank/DDBJ databases">
        <title>Antimicrobial resistance genes in bacteria isolated from Japanese honey, and their potential for conferring macrolide and lincosamide resistance in the American foulbrood pathogen Paenibacillus larvae.</title>
        <authorList>
            <person name="Okamoto M."/>
            <person name="Kumagai M."/>
            <person name="Kanamori H."/>
            <person name="Takamatsu D."/>
        </authorList>
    </citation>
    <scope>NUCLEOTIDE SEQUENCE</scope>
    <source>
        <strain evidence="8">J2TS6</strain>
    </source>
</reference>
<feature type="transmembrane region" description="Helical" evidence="6">
    <location>
        <begin position="317"/>
        <end position="338"/>
    </location>
</feature>
<dbReference type="Pfam" id="PF07690">
    <property type="entry name" value="MFS_1"/>
    <property type="match status" value="1"/>
</dbReference>
<sequence>MSKPNPALSPPYAAAGNTAFGVLLAVSAAHLLNDAMQSVVPSMFPLFQQQMRLSYAEIGWVAFTLNITASILQPMIGYFTDRRPVPLLLPLGMLFTMLGMVGLALSPSLGWLLLSASLIGIGSSVLHPESSRVAHLAMSKRKGFAQSVFQVGGNAGQAIAPLMAAFIISPQGQLGFLWFILLAGAGFVLQIGVGRWYGRKTRPHGRAVSRAGNAGEKRFGKGFIMYVLCILILMLFSKFVYLASMTGYYSFYFMDKYHLPFKDAQISIFALQFAGMVGTFIGGPLADRFGRQKMIWFSILGTAPFSLLLPYAGPAGSVIVCVCIGLILMSGFSVIIVYAQELLPGHVGTVAGLFFGLSFGMAGLGSVVMGWLMDTHGVEIMTRVCAFLPLLGLLALLLPKDSVIMGTTKESAGLPAAEAVKG</sequence>
<evidence type="ECO:0000256" key="4">
    <source>
        <dbReference type="ARBA" id="ARBA00022989"/>
    </source>
</evidence>
<feature type="transmembrane region" description="Helical" evidence="6">
    <location>
        <begin position="53"/>
        <end position="72"/>
    </location>
</feature>
<protein>
    <submittedName>
        <fullName evidence="8">Fosmidomycin resistance protein</fullName>
    </submittedName>
</protein>
<feature type="domain" description="Major facilitator superfamily (MFS) profile" evidence="7">
    <location>
        <begin position="22"/>
        <end position="404"/>
    </location>
</feature>
<keyword evidence="2" id="KW-0813">Transport</keyword>
<evidence type="ECO:0000256" key="6">
    <source>
        <dbReference type="SAM" id="Phobius"/>
    </source>
</evidence>
<organism evidence="8 9">
    <name type="scientific">Paenibacillus albilobatus</name>
    <dbReference type="NCBI Taxonomy" id="2716884"/>
    <lineage>
        <taxon>Bacteria</taxon>
        <taxon>Bacillati</taxon>
        <taxon>Bacillota</taxon>
        <taxon>Bacilli</taxon>
        <taxon>Bacillales</taxon>
        <taxon>Paenibacillaceae</taxon>
        <taxon>Paenibacillus</taxon>
    </lineage>
</organism>
<comment type="caution">
    <text evidence="8">The sequence shown here is derived from an EMBL/GenBank/DDBJ whole genome shotgun (WGS) entry which is preliminary data.</text>
</comment>
<gene>
    <name evidence="8" type="ORF">J2TS6_06230</name>
</gene>
<comment type="subcellular location">
    <subcellularLocation>
        <location evidence="1">Cell membrane</location>
        <topology evidence="1">Multi-pass membrane protein</topology>
    </subcellularLocation>
</comment>
<dbReference type="InterPro" id="IPR020846">
    <property type="entry name" value="MFS_dom"/>
</dbReference>
<feature type="transmembrane region" description="Helical" evidence="6">
    <location>
        <begin position="350"/>
        <end position="374"/>
    </location>
</feature>
<evidence type="ECO:0000259" key="7">
    <source>
        <dbReference type="PROSITE" id="PS50850"/>
    </source>
</evidence>
<keyword evidence="4 6" id="KW-1133">Transmembrane helix</keyword>
<feature type="transmembrane region" description="Helical" evidence="6">
    <location>
        <begin position="294"/>
        <end position="311"/>
    </location>
</feature>
<dbReference type="PANTHER" id="PTHR43129:SF1">
    <property type="entry name" value="FOSMIDOMYCIN RESISTANCE PROTEIN"/>
    <property type="match status" value="1"/>
</dbReference>
<dbReference type="InterPro" id="IPR011701">
    <property type="entry name" value="MFS"/>
</dbReference>
<dbReference type="PROSITE" id="PS50850">
    <property type="entry name" value="MFS"/>
    <property type="match status" value="1"/>
</dbReference>
<evidence type="ECO:0000313" key="8">
    <source>
        <dbReference type="EMBL" id="GIO29482.1"/>
    </source>
</evidence>
<evidence type="ECO:0000256" key="1">
    <source>
        <dbReference type="ARBA" id="ARBA00004651"/>
    </source>
</evidence>
<evidence type="ECO:0000256" key="2">
    <source>
        <dbReference type="ARBA" id="ARBA00022448"/>
    </source>
</evidence>
<dbReference type="InterPro" id="IPR036259">
    <property type="entry name" value="MFS_trans_sf"/>
</dbReference>
<evidence type="ECO:0000256" key="5">
    <source>
        <dbReference type="ARBA" id="ARBA00023136"/>
    </source>
</evidence>
<dbReference type="CDD" id="cd17478">
    <property type="entry name" value="MFS_FsR"/>
    <property type="match status" value="1"/>
</dbReference>
<feature type="transmembrane region" description="Helical" evidence="6">
    <location>
        <begin position="84"/>
        <end position="103"/>
    </location>
</feature>
<evidence type="ECO:0000256" key="3">
    <source>
        <dbReference type="ARBA" id="ARBA00022692"/>
    </source>
</evidence>